<proteinExistence type="predicted"/>
<organism evidence="3 4">
    <name type="scientific">Mythimna separata</name>
    <name type="common">Oriental armyworm</name>
    <name type="synonym">Pseudaletia separata</name>
    <dbReference type="NCBI Taxonomy" id="271217"/>
    <lineage>
        <taxon>Eukaryota</taxon>
        <taxon>Metazoa</taxon>
        <taxon>Ecdysozoa</taxon>
        <taxon>Arthropoda</taxon>
        <taxon>Hexapoda</taxon>
        <taxon>Insecta</taxon>
        <taxon>Pterygota</taxon>
        <taxon>Neoptera</taxon>
        <taxon>Endopterygota</taxon>
        <taxon>Lepidoptera</taxon>
        <taxon>Glossata</taxon>
        <taxon>Ditrysia</taxon>
        <taxon>Noctuoidea</taxon>
        <taxon>Noctuidae</taxon>
        <taxon>Noctuinae</taxon>
        <taxon>Hadenini</taxon>
        <taxon>Mythimna</taxon>
    </lineage>
</organism>
<protein>
    <submittedName>
        <fullName evidence="3">Uncharacterized protein</fullName>
    </submittedName>
</protein>
<dbReference type="AlphaFoldDB" id="A0AAD7YCL3"/>
<evidence type="ECO:0000313" key="3">
    <source>
        <dbReference type="EMBL" id="KAJ8710230.1"/>
    </source>
</evidence>
<sequence length="149" mass="17861">MYYHTALLWARLLEIKSKRGNANLNFEEQEFLKSMLPHEYNIPQPVYLFLKGIGEVNYATERSPVSAGPSTPRRHRVRQRRLRQTPFDRATSEFVAIEESRLRLERERETRQHNLEMEQLRIEAQRVQVEAERVRVEEARMRLETDLRA</sequence>
<comment type="caution">
    <text evidence="3">The sequence shown here is derived from an EMBL/GenBank/DDBJ whole genome shotgun (WGS) entry which is preliminary data.</text>
</comment>
<dbReference type="Proteomes" id="UP001231518">
    <property type="component" value="Chromosome 23"/>
</dbReference>
<keyword evidence="1" id="KW-0175">Coiled coil</keyword>
<evidence type="ECO:0000313" key="4">
    <source>
        <dbReference type="Proteomes" id="UP001231518"/>
    </source>
</evidence>
<evidence type="ECO:0000256" key="2">
    <source>
        <dbReference type="SAM" id="MobiDB-lite"/>
    </source>
</evidence>
<evidence type="ECO:0000256" key="1">
    <source>
        <dbReference type="SAM" id="Coils"/>
    </source>
</evidence>
<gene>
    <name evidence="3" type="ORF">PYW07_009596</name>
</gene>
<feature type="compositionally biased region" description="Basic residues" evidence="2">
    <location>
        <begin position="72"/>
        <end position="82"/>
    </location>
</feature>
<reference evidence="3" key="1">
    <citation type="submission" date="2023-03" db="EMBL/GenBank/DDBJ databases">
        <title>Chromosome-level genomes of two armyworms, Mythimna separata and Mythimna loreyi, provide insights into the biosynthesis and reception of sex pheromones.</title>
        <authorList>
            <person name="Zhao H."/>
        </authorList>
    </citation>
    <scope>NUCLEOTIDE SEQUENCE</scope>
    <source>
        <strain evidence="3">BeijingLab</strain>
        <tissue evidence="3">Pupa</tissue>
    </source>
</reference>
<keyword evidence="4" id="KW-1185">Reference proteome</keyword>
<accession>A0AAD7YCL3</accession>
<name>A0AAD7YCL3_MYTSE</name>
<feature type="coiled-coil region" evidence="1">
    <location>
        <begin position="110"/>
        <end position="146"/>
    </location>
</feature>
<feature type="region of interest" description="Disordered" evidence="2">
    <location>
        <begin position="61"/>
        <end position="82"/>
    </location>
</feature>
<dbReference type="EMBL" id="JARGEI010000023">
    <property type="protein sequence ID" value="KAJ8710230.1"/>
    <property type="molecule type" value="Genomic_DNA"/>
</dbReference>